<feature type="domain" description="Calcineurin-like phosphoesterase" evidence="1">
    <location>
        <begin position="13"/>
        <end position="213"/>
    </location>
</feature>
<evidence type="ECO:0000313" key="3">
    <source>
        <dbReference type="Proteomes" id="UP000611723"/>
    </source>
</evidence>
<protein>
    <submittedName>
        <fullName evidence="2">Metallophosphoesterase</fullName>
    </submittedName>
</protein>
<dbReference type="AlphaFoldDB" id="A0A934WVT5"/>
<dbReference type="InterPro" id="IPR029052">
    <property type="entry name" value="Metallo-depent_PP-like"/>
</dbReference>
<dbReference type="CDD" id="cd07423">
    <property type="entry name" value="MPP_Prp_like"/>
    <property type="match status" value="1"/>
</dbReference>
<dbReference type="Proteomes" id="UP000611723">
    <property type="component" value="Unassembled WGS sequence"/>
</dbReference>
<proteinExistence type="predicted"/>
<reference evidence="2" key="1">
    <citation type="submission" date="2021-01" db="EMBL/GenBank/DDBJ databases">
        <title>Marivirga aurantiaca sp. nov., isolated from intertidal surface sediments.</title>
        <authorList>
            <person name="Zhang M."/>
        </authorList>
    </citation>
    <scope>NUCLEOTIDE SEQUENCE</scope>
    <source>
        <strain evidence="2">S37H4</strain>
    </source>
</reference>
<dbReference type="GO" id="GO:0005737">
    <property type="term" value="C:cytoplasm"/>
    <property type="evidence" value="ECO:0007669"/>
    <property type="project" value="TreeGrafter"/>
</dbReference>
<evidence type="ECO:0000259" key="1">
    <source>
        <dbReference type="Pfam" id="PF00149"/>
    </source>
</evidence>
<sequence length="267" mass="30114">MKSEHIKNEIRGPFDIIGDIHGCYEETIELLGKLGYLIKKMRNEDLNFGIEVSHPENRQVIFVGDLVNKGPNSVAVLKLAMSMINSGIAWCVKGNHEVKLHRLIKGKGVERKPSLKETTEQLNNERSLFILQLDGFIDSLPSHYVFDNGQLAIAHAGIKEHMLGDTSKEVRRFCIYGQSKDKLDQSDIPEKYDWASEYKGKAKVVYGHTPVAQTDWVNNTINIDTGCVYGGHLTALRYPENELVSVKAKEIYSKPAKIFKKSKKNAE</sequence>
<dbReference type="EMBL" id="JAEQBW010000001">
    <property type="protein sequence ID" value="MBK6263969.1"/>
    <property type="molecule type" value="Genomic_DNA"/>
</dbReference>
<dbReference type="InterPro" id="IPR050126">
    <property type="entry name" value="Ap4A_hydrolase"/>
</dbReference>
<organism evidence="2 3">
    <name type="scientific">Marivirga aurantiaca</name>
    <dbReference type="NCBI Taxonomy" id="2802615"/>
    <lineage>
        <taxon>Bacteria</taxon>
        <taxon>Pseudomonadati</taxon>
        <taxon>Bacteroidota</taxon>
        <taxon>Cytophagia</taxon>
        <taxon>Cytophagales</taxon>
        <taxon>Marivirgaceae</taxon>
        <taxon>Marivirga</taxon>
    </lineage>
</organism>
<gene>
    <name evidence="2" type="ORF">JKA74_02885</name>
</gene>
<dbReference type="PANTHER" id="PTHR42850">
    <property type="entry name" value="METALLOPHOSPHOESTERASE"/>
    <property type="match status" value="1"/>
</dbReference>
<dbReference type="SUPFAM" id="SSF56300">
    <property type="entry name" value="Metallo-dependent phosphatases"/>
    <property type="match status" value="1"/>
</dbReference>
<dbReference type="GO" id="GO:0016791">
    <property type="term" value="F:phosphatase activity"/>
    <property type="evidence" value="ECO:0007669"/>
    <property type="project" value="TreeGrafter"/>
</dbReference>
<dbReference type="Gene3D" id="3.60.21.10">
    <property type="match status" value="1"/>
</dbReference>
<dbReference type="InterPro" id="IPR004843">
    <property type="entry name" value="Calcineurin-like_PHP"/>
</dbReference>
<comment type="caution">
    <text evidence="2">The sequence shown here is derived from an EMBL/GenBank/DDBJ whole genome shotgun (WGS) entry which is preliminary data.</text>
</comment>
<dbReference type="PANTHER" id="PTHR42850:SF7">
    <property type="entry name" value="BIS(5'-NUCLEOSYL)-TETRAPHOSPHATASE PRPE [ASYMMETRICAL]"/>
    <property type="match status" value="1"/>
</dbReference>
<keyword evidence="3" id="KW-1185">Reference proteome</keyword>
<dbReference type="RefSeq" id="WP_201429649.1">
    <property type="nucleotide sequence ID" value="NZ_JAEQBW010000001.1"/>
</dbReference>
<dbReference type="InterPro" id="IPR041780">
    <property type="entry name" value="MPP_PrpE-like"/>
</dbReference>
<dbReference type="Pfam" id="PF00149">
    <property type="entry name" value="Metallophos"/>
    <property type="match status" value="1"/>
</dbReference>
<evidence type="ECO:0000313" key="2">
    <source>
        <dbReference type="EMBL" id="MBK6263969.1"/>
    </source>
</evidence>
<name>A0A934WVT5_9BACT</name>
<accession>A0A934WVT5</accession>